<feature type="domain" description="Aminoacyl-tRNA synthetase class Ia" evidence="16">
    <location>
        <begin position="706"/>
        <end position="829"/>
    </location>
</feature>
<dbReference type="InterPro" id="IPR013078">
    <property type="entry name" value="His_Pase_superF_clade-1"/>
</dbReference>
<dbReference type="SUPFAM" id="SSF50677">
    <property type="entry name" value="ValRS/IleRS/LeuRS editing domain"/>
    <property type="match status" value="1"/>
</dbReference>
<comment type="function">
    <text evidence="14">Catalyzes the attachment of isoleucine to tRNA(Ile). As IleRS can inadvertently accommodate and process structurally similar amino acids such as valine, to avoid such errors it has two additional distinct tRNA(Ile)-dependent editing activities. One activity is designated as 'pretransfer' editing and involves the hydrolysis of activated Val-AMP. The other activity is designated 'posttransfer' editing and involves deacylation of mischarged Val-tRNA(Ile).</text>
</comment>
<keyword evidence="8" id="KW-0479">Metal-binding</keyword>
<dbReference type="Gene3D" id="3.40.50.620">
    <property type="entry name" value="HUPs"/>
    <property type="match status" value="2"/>
</dbReference>
<dbReference type="EMBL" id="PCVC01000060">
    <property type="protein sequence ID" value="PIQ66820.1"/>
    <property type="molecule type" value="Genomic_DNA"/>
</dbReference>
<evidence type="ECO:0000256" key="8">
    <source>
        <dbReference type="ARBA" id="ARBA00022723"/>
    </source>
</evidence>
<dbReference type="InterPro" id="IPR013155">
    <property type="entry name" value="M/V/L/I-tRNA-synth_anticd-bd"/>
</dbReference>
<dbReference type="Gene3D" id="3.40.50.1240">
    <property type="entry name" value="Phosphoglycerate mutase-like"/>
    <property type="match status" value="1"/>
</dbReference>
<evidence type="ECO:0000256" key="1">
    <source>
        <dbReference type="ARBA" id="ARBA00001947"/>
    </source>
</evidence>
<dbReference type="PRINTS" id="PR00984">
    <property type="entry name" value="TRNASYNTHILE"/>
</dbReference>
<evidence type="ECO:0000259" key="16">
    <source>
        <dbReference type="Pfam" id="PF00133"/>
    </source>
</evidence>
<dbReference type="SUPFAM" id="SSF53254">
    <property type="entry name" value="Phosphoglycerate mutase-like"/>
    <property type="match status" value="1"/>
</dbReference>
<dbReference type="GO" id="GO:0005737">
    <property type="term" value="C:cytoplasm"/>
    <property type="evidence" value="ECO:0007669"/>
    <property type="project" value="UniProtKB-SubCell"/>
</dbReference>
<dbReference type="Pfam" id="PF00133">
    <property type="entry name" value="tRNA-synt_1"/>
    <property type="match status" value="2"/>
</dbReference>
<proteinExistence type="inferred from homology"/>
<feature type="domain" description="Methionyl/Valyl/Leucyl/Isoleucyl-tRNA synthetase anticodon-binding" evidence="17">
    <location>
        <begin position="881"/>
        <end position="1029"/>
    </location>
</feature>
<evidence type="ECO:0000256" key="3">
    <source>
        <dbReference type="ARBA" id="ARBA00007078"/>
    </source>
</evidence>
<evidence type="ECO:0000256" key="6">
    <source>
        <dbReference type="ARBA" id="ARBA00022490"/>
    </source>
</evidence>
<dbReference type="Proteomes" id="UP000229834">
    <property type="component" value="Unassembled WGS sequence"/>
</dbReference>
<dbReference type="GO" id="GO:0002161">
    <property type="term" value="F:aminoacyl-tRNA deacylase activity"/>
    <property type="evidence" value="ECO:0007669"/>
    <property type="project" value="InterPro"/>
</dbReference>
<dbReference type="Gene3D" id="3.90.740.10">
    <property type="entry name" value="Valyl/Leucyl/Isoleucyl-tRNA synthetase, editing domain"/>
    <property type="match status" value="1"/>
</dbReference>
<evidence type="ECO:0000256" key="10">
    <source>
        <dbReference type="ARBA" id="ARBA00022833"/>
    </source>
</evidence>
<comment type="subcellular location">
    <subcellularLocation>
        <location evidence="2">Cytoplasm</location>
    </subcellularLocation>
</comment>
<evidence type="ECO:0000256" key="9">
    <source>
        <dbReference type="ARBA" id="ARBA00022741"/>
    </source>
</evidence>
<dbReference type="Pfam" id="PF00300">
    <property type="entry name" value="His_Phos_1"/>
    <property type="match status" value="1"/>
</dbReference>
<protein>
    <recommendedName>
        <fullName evidence="5">isoleucine--tRNA ligase</fullName>
        <ecNumber evidence="5">6.1.1.5</ecNumber>
    </recommendedName>
</protein>
<dbReference type="PANTHER" id="PTHR42780:SF1">
    <property type="entry name" value="ISOLEUCINE--TRNA LIGASE, CYTOPLASMIC"/>
    <property type="match status" value="1"/>
</dbReference>
<dbReference type="InterPro" id="IPR023586">
    <property type="entry name" value="Ile-tRNA-ligase_type2"/>
</dbReference>
<comment type="similarity">
    <text evidence="3">Belongs to the class-I aminoacyl-tRNA synthetase family. IleS type 2 subfamily.</text>
</comment>
<dbReference type="GO" id="GO:0046872">
    <property type="term" value="F:metal ion binding"/>
    <property type="evidence" value="ECO:0007669"/>
    <property type="project" value="UniProtKB-KW"/>
</dbReference>
<comment type="caution">
    <text evidence="18">The sequence shown here is derived from an EMBL/GenBank/DDBJ whole genome shotgun (WGS) entry which is preliminary data.</text>
</comment>
<dbReference type="GO" id="GO:0004822">
    <property type="term" value="F:isoleucine-tRNA ligase activity"/>
    <property type="evidence" value="ECO:0007669"/>
    <property type="project" value="UniProtKB-EC"/>
</dbReference>
<evidence type="ECO:0000313" key="19">
    <source>
        <dbReference type="Proteomes" id="UP000229834"/>
    </source>
</evidence>
<evidence type="ECO:0000259" key="17">
    <source>
        <dbReference type="Pfam" id="PF08264"/>
    </source>
</evidence>
<dbReference type="InterPro" id="IPR029033">
    <property type="entry name" value="His_PPase_superfam"/>
</dbReference>
<dbReference type="SUPFAM" id="SSF52374">
    <property type="entry name" value="Nucleotidylyl transferase"/>
    <property type="match status" value="1"/>
</dbReference>
<dbReference type="GO" id="GO:0005524">
    <property type="term" value="F:ATP binding"/>
    <property type="evidence" value="ECO:0007669"/>
    <property type="project" value="UniProtKB-KW"/>
</dbReference>
<keyword evidence="11" id="KW-0067">ATP-binding</keyword>
<dbReference type="Gene3D" id="2.170.220.10">
    <property type="match status" value="1"/>
</dbReference>
<dbReference type="InterPro" id="IPR009080">
    <property type="entry name" value="tRNAsynth_Ia_anticodon-bd"/>
</dbReference>
<dbReference type="InterPro" id="IPR033709">
    <property type="entry name" value="Anticodon_Ile_ABEc"/>
</dbReference>
<keyword evidence="9" id="KW-0547">Nucleotide-binding</keyword>
<dbReference type="InterPro" id="IPR002300">
    <property type="entry name" value="aa-tRNA-synth_Ia"/>
</dbReference>
<gene>
    <name evidence="18" type="ORF">COV95_02085</name>
</gene>
<evidence type="ECO:0000256" key="14">
    <source>
        <dbReference type="ARBA" id="ARBA00025217"/>
    </source>
</evidence>
<feature type="domain" description="Aminoacyl-tRNA synthetase class Ia" evidence="16">
    <location>
        <begin position="22"/>
        <end position="501"/>
    </location>
</feature>
<dbReference type="CDD" id="cd07067">
    <property type="entry name" value="HP_PGM_like"/>
    <property type="match status" value="1"/>
</dbReference>
<dbReference type="Pfam" id="PF19302">
    <property type="entry name" value="DUF5915"/>
    <property type="match status" value="1"/>
</dbReference>
<dbReference type="SUPFAM" id="SSF47323">
    <property type="entry name" value="Anticodon-binding domain of a subclass of class I aminoacyl-tRNA synthetases"/>
    <property type="match status" value="1"/>
</dbReference>
<dbReference type="InterPro" id="IPR009008">
    <property type="entry name" value="Val/Leu/Ile-tRNA-synth_edit"/>
</dbReference>
<evidence type="ECO:0000256" key="2">
    <source>
        <dbReference type="ARBA" id="ARBA00004496"/>
    </source>
</evidence>
<comment type="cofactor">
    <cofactor evidence="1">
        <name>Zn(2+)</name>
        <dbReference type="ChEBI" id="CHEBI:29105"/>
    </cofactor>
</comment>
<organism evidence="18 19">
    <name type="scientific">Candidatus Zambryskibacteria bacterium CG11_big_fil_rev_8_21_14_0_20_40_24</name>
    <dbReference type="NCBI Taxonomy" id="1975116"/>
    <lineage>
        <taxon>Bacteria</taxon>
        <taxon>Candidatus Zambryskiibacteriota</taxon>
    </lineage>
</organism>
<keyword evidence="6" id="KW-0963">Cytoplasm</keyword>
<evidence type="ECO:0000256" key="12">
    <source>
        <dbReference type="ARBA" id="ARBA00022917"/>
    </source>
</evidence>
<evidence type="ECO:0000256" key="15">
    <source>
        <dbReference type="ARBA" id="ARBA00048359"/>
    </source>
</evidence>
<evidence type="ECO:0000313" key="18">
    <source>
        <dbReference type="EMBL" id="PIQ66820.1"/>
    </source>
</evidence>
<dbReference type="PANTHER" id="PTHR42780">
    <property type="entry name" value="SOLEUCYL-TRNA SYNTHETASE"/>
    <property type="match status" value="1"/>
</dbReference>
<accession>A0A2H0K6E0</accession>
<evidence type="ECO:0000256" key="11">
    <source>
        <dbReference type="ARBA" id="ARBA00022840"/>
    </source>
</evidence>
<evidence type="ECO:0000256" key="4">
    <source>
        <dbReference type="ARBA" id="ARBA00011245"/>
    </source>
</evidence>
<dbReference type="SMART" id="SM00855">
    <property type="entry name" value="PGAM"/>
    <property type="match status" value="1"/>
</dbReference>
<dbReference type="GO" id="GO:0000049">
    <property type="term" value="F:tRNA binding"/>
    <property type="evidence" value="ECO:0007669"/>
    <property type="project" value="InterPro"/>
</dbReference>
<comment type="subunit">
    <text evidence="4">Monomer.</text>
</comment>
<dbReference type="InterPro" id="IPR002301">
    <property type="entry name" value="Ile-tRNA-ligase"/>
</dbReference>
<dbReference type="CDD" id="cd07961">
    <property type="entry name" value="Anticodon_Ia_Ile_ABEc"/>
    <property type="match status" value="1"/>
</dbReference>
<keyword evidence="7 18" id="KW-0436">Ligase</keyword>
<sequence length="1153" mass="132694">MAQNKENLEENKSPIAQKEEEILKYWKENNIFEKSLARESPSGEFVFYEGPPTANGKPGIHHLESRAFKDAIPRYKTMLGFHVRRKAGWDTHGLPVEIEVEKQLGLKSKKEIEEYGIAKFNKKCRENAWTYIDEWQKFTERIGFWLDLNDPYVTYSSAYMEKLWGIVKKIADDGLLYKDYKVLPWCPRCGTALSSHELAQGYQNIKDLSVYVKFKVVGEDNTYLLAWTTTPWTLLGNVALAVGNEIDYILADIEGEEIWLAKDRLMHIDPHAKVLMEGRGSDLVGKKYEPLYGYLNENISAGERGKLENAFKIYPADFVTTEEGTGIVHTAVMYGQDDFELGNKVNLPKFHLVDETGHFTAHSGIFAGKFVKDEETAVEIVKDLSARGLLLKKEKYEHSYPFCWRCDTPLIYYARDSWYVAMSKLRNTLLSENKKINWEPDYIKEGRFGEWLRDVKDWAFSRERFWGTPLPLWISEDGSEMEVMGSVEDIKKKIKKSGNKYFVARHGEAEHNLSDKISYSDEKNVHLTDKGKEESLDIAEKLRKESITKIFSSPFIRTRETAGIIASALGLSKEGVVFDERLGELNPGVFEGKTWTEKNRWIESQKGTKPYRIVLEKGESHLDAKIRFGNFLYDIESKYKNENILIITHGVGIEVLPAVVEGADDDRSYEIYRGDPHFTGALLLLDFTPIPHDEEYVLDLHKPYIDEIELVSKSGNRMKRVPEVIDVWFDSGSMPFAQDSKLNSVSKEIFYPADFISEGVDQTRGWFYTLHAIGILMGKGLAYRNAISLGHILDNKGQKMSKSRGNVVNPWEMIDKYGVDPLRFWMYSVNQPGEPKNFDEKTVDEIVKKVFNLFNNVVNFYKLYKTTKIDNEKPKSNHVLDEWIMAKLDRTTRVVTQKMETYKVLEAAREIREFVAELSQWYLRRSRDRFKSEDVSVKENALATLGFVILQFSKIVAPFAPFWAEGIYKDISSNSLKESVHLENWPEVSEQTEGEEKILNEMEITRKVVSIGLEARAKAGIKVKQPLQTLFIKDKKLEGLDNHIELVLSEVNVKNLKFVPEQEEGAIIDTKISKELKEEGDIRELVRLIQEKRRESNLTPGVVASGIINTTEEYSHLIKNHIEEIKKMTNLNEIKHEILSAEKDGSWFEVKII</sequence>
<dbReference type="Pfam" id="PF08264">
    <property type="entry name" value="Anticodon_1"/>
    <property type="match status" value="1"/>
</dbReference>
<dbReference type="Gene3D" id="1.10.730.10">
    <property type="entry name" value="Isoleucyl-tRNA Synthetase, Domain 1"/>
    <property type="match status" value="1"/>
</dbReference>
<dbReference type="GO" id="GO:0006428">
    <property type="term" value="P:isoleucyl-tRNA aminoacylation"/>
    <property type="evidence" value="ECO:0007669"/>
    <property type="project" value="InterPro"/>
</dbReference>
<evidence type="ECO:0000256" key="13">
    <source>
        <dbReference type="ARBA" id="ARBA00023146"/>
    </source>
</evidence>
<comment type="catalytic activity">
    <reaction evidence="15">
        <text>tRNA(Ile) + L-isoleucine + ATP = L-isoleucyl-tRNA(Ile) + AMP + diphosphate</text>
        <dbReference type="Rhea" id="RHEA:11060"/>
        <dbReference type="Rhea" id="RHEA-COMP:9666"/>
        <dbReference type="Rhea" id="RHEA-COMP:9695"/>
        <dbReference type="ChEBI" id="CHEBI:30616"/>
        <dbReference type="ChEBI" id="CHEBI:33019"/>
        <dbReference type="ChEBI" id="CHEBI:58045"/>
        <dbReference type="ChEBI" id="CHEBI:78442"/>
        <dbReference type="ChEBI" id="CHEBI:78528"/>
        <dbReference type="ChEBI" id="CHEBI:456215"/>
        <dbReference type="EC" id="6.1.1.5"/>
    </reaction>
</comment>
<keyword evidence="12" id="KW-0648">Protein biosynthesis</keyword>
<evidence type="ECO:0000256" key="7">
    <source>
        <dbReference type="ARBA" id="ARBA00022598"/>
    </source>
</evidence>
<dbReference type="InterPro" id="IPR014729">
    <property type="entry name" value="Rossmann-like_a/b/a_fold"/>
</dbReference>
<dbReference type="FunFam" id="3.40.50.620:FF:000063">
    <property type="entry name" value="Isoleucine--tRNA ligase"/>
    <property type="match status" value="1"/>
</dbReference>
<dbReference type="AlphaFoldDB" id="A0A2H0K6E0"/>
<reference evidence="18 19" key="1">
    <citation type="submission" date="2017-09" db="EMBL/GenBank/DDBJ databases">
        <title>Depth-based differentiation of microbial function through sediment-hosted aquifers and enrichment of novel symbionts in the deep terrestrial subsurface.</title>
        <authorList>
            <person name="Probst A.J."/>
            <person name="Ladd B."/>
            <person name="Jarett J.K."/>
            <person name="Geller-Mcgrath D.E."/>
            <person name="Sieber C.M."/>
            <person name="Emerson J.B."/>
            <person name="Anantharaman K."/>
            <person name="Thomas B.C."/>
            <person name="Malmstrom R."/>
            <person name="Stieglmeier M."/>
            <person name="Klingl A."/>
            <person name="Woyke T."/>
            <person name="Ryan C.M."/>
            <person name="Banfield J.F."/>
        </authorList>
    </citation>
    <scope>NUCLEOTIDE SEQUENCE [LARGE SCALE GENOMIC DNA]</scope>
    <source>
        <strain evidence="18">CG11_big_fil_rev_8_21_14_0_20_40_24</strain>
    </source>
</reference>
<dbReference type="EC" id="6.1.1.5" evidence="5"/>
<evidence type="ECO:0000256" key="5">
    <source>
        <dbReference type="ARBA" id="ARBA00013165"/>
    </source>
</evidence>
<keyword evidence="10" id="KW-0862">Zinc</keyword>
<keyword evidence="13" id="KW-0030">Aminoacyl-tRNA synthetase</keyword>
<name>A0A2H0K6E0_9BACT</name>